<dbReference type="InterPro" id="IPR017946">
    <property type="entry name" value="PLC-like_Pdiesterase_TIM-brl"/>
</dbReference>
<accession>A0A1H9IZ56</accession>
<dbReference type="InterPro" id="IPR032160">
    <property type="entry name" value="DUF4996"/>
</dbReference>
<keyword evidence="3" id="KW-1185">Reference proteome</keyword>
<dbReference type="CDD" id="cd08566">
    <property type="entry name" value="GDPD_AtGDE_like"/>
    <property type="match status" value="1"/>
</dbReference>
<name>A0A1H9IZ56_9LACT</name>
<organism evidence="2 3">
    <name type="scientific">Granulicatella balaenopterae</name>
    <dbReference type="NCBI Taxonomy" id="137733"/>
    <lineage>
        <taxon>Bacteria</taxon>
        <taxon>Bacillati</taxon>
        <taxon>Bacillota</taxon>
        <taxon>Bacilli</taxon>
        <taxon>Lactobacillales</taxon>
        <taxon>Carnobacteriaceae</taxon>
        <taxon>Granulicatella</taxon>
    </lineage>
</organism>
<reference evidence="2 3" key="1">
    <citation type="submission" date="2016-10" db="EMBL/GenBank/DDBJ databases">
        <authorList>
            <person name="de Groot N.N."/>
        </authorList>
    </citation>
    <scope>NUCLEOTIDE SEQUENCE [LARGE SCALE GENOMIC DNA]</scope>
    <source>
        <strain evidence="2 3">DSM 15827</strain>
    </source>
</reference>
<dbReference type="Proteomes" id="UP000198556">
    <property type="component" value="Unassembled WGS sequence"/>
</dbReference>
<evidence type="ECO:0000313" key="3">
    <source>
        <dbReference type="Proteomes" id="UP000198556"/>
    </source>
</evidence>
<dbReference type="Gene3D" id="3.20.20.190">
    <property type="entry name" value="Phosphatidylinositol (PI) phosphodiesterase"/>
    <property type="match status" value="1"/>
</dbReference>
<dbReference type="PANTHER" id="PTHR46211:SF14">
    <property type="entry name" value="GLYCEROPHOSPHODIESTER PHOSPHODIESTERASE"/>
    <property type="match status" value="1"/>
</dbReference>
<dbReference type="AlphaFoldDB" id="A0A1H9IZ56"/>
<dbReference type="GO" id="GO:0006629">
    <property type="term" value="P:lipid metabolic process"/>
    <property type="evidence" value="ECO:0007669"/>
    <property type="project" value="InterPro"/>
</dbReference>
<dbReference type="Pfam" id="PF03009">
    <property type="entry name" value="GDPD"/>
    <property type="match status" value="1"/>
</dbReference>
<proteinExistence type="predicted"/>
<dbReference type="PROSITE" id="PS51704">
    <property type="entry name" value="GP_PDE"/>
    <property type="match status" value="1"/>
</dbReference>
<feature type="domain" description="GP-PDE" evidence="1">
    <location>
        <begin position="6"/>
        <end position="264"/>
    </location>
</feature>
<dbReference type="GO" id="GO:0008081">
    <property type="term" value="F:phosphoric diester hydrolase activity"/>
    <property type="evidence" value="ECO:0007669"/>
    <property type="project" value="InterPro"/>
</dbReference>
<dbReference type="PANTHER" id="PTHR46211">
    <property type="entry name" value="GLYCEROPHOSPHORYL DIESTER PHOSPHODIESTERASE"/>
    <property type="match status" value="1"/>
</dbReference>
<sequence length="264" mass="30033">MNEKTILIAAHRGTSGGNVLQNTTLAYQNALLHQAQIVEVDITMSKDGVFYAFHDGQESHVFGEDIDIRTMNSSEIDQLVMINAVNNPINQKIERFDTVFTNMKDKCIMNIDRSWAYWETFLPYLKEKGDLSSLILKSPVISDRLELLNAAELTINYMPIIRTCEDYYAAQQYPNITIGAVELIFTTTDADIISPAFIEQIHQADQKIWINALRLNDRYHLAAGYDDNRAISGDFAGSWGKLIEIGADIIQTDWPLLLHRYLQQ</sequence>
<evidence type="ECO:0000259" key="1">
    <source>
        <dbReference type="PROSITE" id="PS51704"/>
    </source>
</evidence>
<dbReference type="SUPFAM" id="SSF51695">
    <property type="entry name" value="PLC-like phosphodiesterases"/>
    <property type="match status" value="1"/>
</dbReference>
<dbReference type="Pfam" id="PF16387">
    <property type="entry name" value="DUF4996"/>
    <property type="match status" value="1"/>
</dbReference>
<evidence type="ECO:0000313" key="2">
    <source>
        <dbReference type="EMBL" id="SEQ79799.1"/>
    </source>
</evidence>
<dbReference type="InterPro" id="IPR030395">
    <property type="entry name" value="GP_PDE_dom"/>
</dbReference>
<protein>
    <submittedName>
        <fullName evidence="2">Glycerophosphoryl diester phosphodiesterase</fullName>
    </submittedName>
</protein>
<dbReference type="EMBL" id="FOGF01000007">
    <property type="protein sequence ID" value="SEQ79799.1"/>
    <property type="molecule type" value="Genomic_DNA"/>
</dbReference>
<dbReference type="RefSeq" id="WP_245711115.1">
    <property type="nucleotide sequence ID" value="NZ_FOGF01000007.1"/>
</dbReference>
<dbReference type="STRING" id="137733.SAMN05421767_10726"/>
<gene>
    <name evidence="2" type="ORF">SAMN05421767_10726</name>
</gene>